<keyword evidence="1" id="KW-0472">Membrane</keyword>
<organism evidence="2 3">
    <name type="scientific">Pseudomonas fluvialis</name>
    <dbReference type="NCBI Taxonomy" id="1793966"/>
    <lineage>
        <taxon>Bacteria</taxon>
        <taxon>Pseudomonadati</taxon>
        <taxon>Pseudomonadota</taxon>
        <taxon>Gammaproteobacteria</taxon>
        <taxon>Pseudomonadales</taxon>
        <taxon>Pseudomonadaceae</taxon>
        <taxon>Pseudomonas</taxon>
    </lineage>
</organism>
<accession>A0A2I0CSN1</accession>
<keyword evidence="1" id="KW-0812">Transmembrane</keyword>
<comment type="caution">
    <text evidence="2">The sequence shown here is derived from an EMBL/GenBank/DDBJ whole genome shotgun (WGS) entry which is preliminary data.</text>
</comment>
<protein>
    <submittedName>
        <fullName evidence="2">Type IV pilus modification protein PilV</fullName>
    </submittedName>
</protein>
<dbReference type="Proteomes" id="UP000242861">
    <property type="component" value="Unassembled WGS sequence"/>
</dbReference>
<dbReference type="InterPro" id="IPR012902">
    <property type="entry name" value="N_methyl_site"/>
</dbReference>
<dbReference type="PROSITE" id="PS00409">
    <property type="entry name" value="PROKAR_NTER_METHYL"/>
    <property type="match status" value="1"/>
</dbReference>
<reference evidence="3" key="1">
    <citation type="submission" date="2017-12" db="EMBL/GenBank/DDBJ databases">
        <authorList>
            <person name="Yu X.-Y."/>
        </authorList>
    </citation>
    <scope>NUCLEOTIDE SEQUENCE [LARGE SCALE GENOMIC DNA]</scope>
    <source>
        <strain evidence="3">ZYSR67-Z</strain>
    </source>
</reference>
<gene>
    <name evidence="2" type="primary">pilV</name>
    <name evidence="2" type="ORF">CW360_05070</name>
</gene>
<sequence>MNRSKGFSLIEVLVTLLLTTLGILGMVALQSRSIQYTADAAQRNAAAELSAQLVNIMRSNPAEIFQETPPAFPAYSGIKNTSMFLKKREANFSPAPATLASGTCNAPDTPQKQRDCWLKTLESKLPNAANLLKDGFYICQSSAPSNSKTPTCDGKGSVIEIQLAWAAKKGTCPDDRAPDDSTCIYRTRVEL</sequence>
<name>A0A2I0CSN1_9PSED</name>
<dbReference type="Pfam" id="PF07963">
    <property type="entry name" value="N_methyl"/>
    <property type="match status" value="1"/>
</dbReference>
<proteinExistence type="predicted"/>
<keyword evidence="1" id="KW-1133">Transmembrane helix</keyword>
<dbReference type="InterPro" id="IPR013362">
    <property type="entry name" value="Pilus_4_PilV"/>
</dbReference>
<feature type="transmembrane region" description="Helical" evidence="1">
    <location>
        <begin position="6"/>
        <end position="29"/>
    </location>
</feature>
<evidence type="ECO:0000256" key="1">
    <source>
        <dbReference type="SAM" id="Phobius"/>
    </source>
</evidence>
<evidence type="ECO:0000313" key="3">
    <source>
        <dbReference type="Proteomes" id="UP000242861"/>
    </source>
</evidence>
<dbReference type="EMBL" id="PIYS01000005">
    <property type="protein sequence ID" value="PKF72167.1"/>
    <property type="molecule type" value="Genomic_DNA"/>
</dbReference>
<evidence type="ECO:0000313" key="2">
    <source>
        <dbReference type="EMBL" id="PKF72167.1"/>
    </source>
</evidence>
<dbReference type="AlphaFoldDB" id="A0A2I0CSN1"/>
<dbReference type="NCBIfam" id="TIGR02523">
    <property type="entry name" value="type_IV_pilV"/>
    <property type="match status" value="1"/>
</dbReference>